<dbReference type="PROSITE" id="PS01124">
    <property type="entry name" value="HTH_ARAC_FAMILY_2"/>
    <property type="match status" value="1"/>
</dbReference>
<comment type="function">
    <text evidence="5">May play the central regulatory role in sporulation. It may be an element of the effector pathway responsible for the activation of sporulation genes in response to nutritional stress. Spo0A may act in concert with spo0H (a sigma factor) to control the expression of some genes that are critical to the sporulation process.</text>
</comment>
<evidence type="ECO:0000256" key="5">
    <source>
        <dbReference type="ARBA" id="ARBA00024867"/>
    </source>
</evidence>
<feature type="domain" description="HTH araC/xylS-type" evidence="7">
    <location>
        <begin position="252"/>
        <end position="349"/>
    </location>
</feature>
<name>A0A564W4J9_9FIRM</name>
<keyword evidence="3" id="KW-0238">DNA-binding</keyword>
<keyword evidence="6" id="KW-0597">Phosphoprotein</keyword>
<dbReference type="CDD" id="cd17536">
    <property type="entry name" value="REC_YesN-like"/>
    <property type="match status" value="1"/>
</dbReference>
<dbReference type="RefSeq" id="WP_144093967.1">
    <property type="nucleotide sequence ID" value="NZ_CABHMX010000007.1"/>
</dbReference>
<reference evidence="9 10" key="1">
    <citation type="submission" date="2019-07" db="EMBL/GenBank/DDBJ databases">
        <authorList>
            <person name="Hibberd C M."/>
            <person name="Gehrig L. J."/>
            <person name="Chang H.-W."/>
            <person name="Venkatesh S."/>
        </authorList>
    </citation>
    <scope>NUCLEOTIDE SEQUENCE [LARGE SCALE GENOMIC DNA]</scope>
    <source>
        <strain evidence="9">Blautia_luti_SSTS_Bg7063</strain>
    </source>
</reference>
<evidence type="ECO:0000256" key="1">
    <source>
        <dbReference type="ARBA" id="ARBA00018672"/>
    </source>
</evidence>
<dbReference type="InterPro" id="IPR009057">
    <property type="entry name" value="Homeodomain-like_sf"/>
</dbReference>
<proteinExistence type="predicted"/>
<dbReference type="PROSITE" id="PS50110">
    <property type="entry name" value="RESPONSE_REGULATORY"/>
    <property type="match status" value="1"/>
</dbReference>
<dbReference type="SUPFAM" id="SSF46689">
    <property type="entry name" value="Homeodomain-like"/>
    <property type="match status" value="2"/>
</dbReference>
<dbReference type="AlphaFoldDB" id="A0A564W4J9"/>
<dbReference type="PANTHER" id="PTHR43280">
    <property type="entry name" value="ARAC-FAMILY TRANSCRIPTIONAL REGULATOR"/>
    <property type="match status" value="1"/>
</dbReference>
<evidence type="ECO:0000259" key="8">
    <source>
        <dbReference type="PROSITE" id="PS50110"/>
    </source>
</evidence>
<dbReference type="EMBL" id="CABHNW010000094">
    <property type="protein sequence ID" value="VUX39307.1"/>
    <property type="molecule type" value="Genomic_DNA"/>
</dbReference>
<dbReference type="GO" id="GO:0000160">
    <property type="term" value="P:phosphorelay signal transduction system"/>
    <property type="evidence" value="ECO:0007669"/>
    <property type="project" value="InterPro"/>
</dbReference>
<dbReference type="PANTHER" id="PTHR43280:SF2">
    <property type="entry name" value="HTH-TYPE TRANSCRIPTIONAL REGULATOR EXSA"/>
    <property type="match status" value="1"/>
</dbReference>
<sequence length="356" mass="41818">MKKLVVIDDEYLTIEGIRVMLKRIGVDYEMAGFASDGQMALELIENVHPDVVFIDIRMPGLSGLEVIEHFYKKYPDMIFVLVSAYKEFEYARRGMELGVHSYIDKPVTMDKLKATLEKIDEEFEKRPSKTDVENEKLIRDLRLSLNAVVEMINDSNTENWEGETRRIQQLLKKAKYGLPEYKEESYKLITAASAAFYEKWKQYEHDFNFPLFNNIEEMKTKEEVDEYVYLILQRIFEKISVRKIGSSHRVITQILDYINQNYSQDFGLNEMAEMVHMNHAYLSILFKDEVGISFVRYLTQIRMAHAKELLLKGAKVQEVSEVVGYNNYRYFCNIFKKEEGVTPMQFKSGVRKSKEN</sequence>
<keyword evidence="4" id="KW-0804">Transcription</keyword>
<evidence type="ECO:0000256" key="6">
    <source>
        <dbReference type="PROSITE-ProRule" id="PRU00169"/>
    </source>
</evidence>
<protein>
    <recommendedName>
        <fullName evidence="1">Stage 0 sporulation protein A homolog</fullName>
    </recommendedName>
</protein>
<dbReference type="Pfam" id="PF00072">
    <property type="entry name" value="Response_reg"/>
    <property type="match status" value="1"/>
</dbReference>
<accession>A0A564W4J9</accession>
<dbReference type="PROSITE" id="PS00041">
    <property type="entry name" value="HTH_ARAC_FAMILY_1"/>
    <property type="match status" value="1"/>
</dbReference>
<dbReference type="GO" id="GO:0043565">
    <property type="term" value="F:sequence-specific DNA binding"/>
    <property type="evidence" value="ECO:0007669"/>
    <property type="project" value="InterPro"/>
</dbReference>
<dbReference type="SUPFAM" id="SSF52172">
    <property type="entry name" value="CheY-like"/>
    <property type="match status" value="1"/>
</dbReference>
<dbReference type="InterPro" id="IPR018062">
    <property type="entry name" value="HTH_AraC-typ_CS"/>
</dbReference>
<evidence type="ECO:0000256" key="2">
    <source>
        <dbReference type="ARBA" id="ARBA00023015"/>
    </source>
</evidence>
<dbReference type="Proteomes" id="UP000408482">
    <property type="component" value="Unassembled WGS sequence"/>
</dbReference>
<dbReference type="Gene3D" id="3.40.50.2300">
    <property type="match status" value="1"/>
</dbReference>
<evidence type="ECO:0000256" key="3">
    <source>
        <dbReference type="ARBA" id="ARBA00023125"/>
    </source>
</evidence>
<keyword evidence="2" id="KW-0805">Transcription regulation</keyword>
<evidence type="ECO:0000313" key="10">
    <source>
        <dbReference type="Proteomes" id="UP000408482"/>
    </source>
</evidence>
<evidence type="ECO:0000256" key="4">
    <source>
        <dbReference type="ARBA" id="ARBA00023163"/>
    </source>
</evidence>
<organism evidence="9 10">
    <name type="scientific">Blautia luti</name>
    <dbReference type="NCBI Taxonomy" id="89014"/>
    <lineage>
        <taxon>Bacteria</taxon>
        <taxon>Bacillati</taxon>
        <taxon>Bacillota</taxon>
        <taxon>Clostridia</taxon>
        <taxon>Lachnospirales</taxon>
        <taxon>Lachnospiraceae</taxon>
        <taxon>Blautia</taxon>
    </lineage>
</organism>
<keyword evidence="10" id="KW-1185">Reference proteome</keyword>
<feature type="domain" description="Response regulatory" evidence="8">
    <location>
        <begin position="3"/>
        <end position="120"/>
    </location>
</feature>
<feature type="modified residue" description="4-aspartylphosphate" evidence="6">
    <location>
        <position position="55"/>
    </location>
</feature>
<dbReference type="SMART" id="SM00448">
    <property type="entry name" value="REC"/>
    <property type="match status" value="1"/>
</dbReference>
<evidence type="ECO:0000259" key="7">
    <source>
        <dbReference type="PROSITE" id="PS01124"/>
    </source>
</evidence>
<dbReference type="GO" id="GO:0003700">
    <property type="term" value="F:DNA-binding transcription factor activity"/>
    <property type="evidence" value="ECO:0007669"/>
    <property type="project" value="InterPro"/>
</dbReference>
<evidence type="ECO:0000313" key="9">
    <source>
        <dbReference type="EMBL" id="VUX39307.1"/>
    </source>
</evidence>
<gene>
    <name evidence="9" type="primary">yesS_3</name>
    <name evidence="9" type="ORF">RSSSTS7063_03595</name>
</gene>
<dbReference type="InterPro" id="IPR018060">
    <property type="entry name" value="HTH_AraC"/>
</dbReference>
<dbReference type="Gene3D" id="1.10.10.60">
    <property type="entry name" value="Homeodomain-like"/>
    <property type="match status" value="2"/>
</dbReference>
<dbReference type="SMART" id="SM00342">
    <property type="entry name" value="HTH_ARAC"/>
    <property type="match status" value="1"/>
</dbReference>
<dbReference type="InterPro" id="IPR001789">
    <property type="entry name" value="Sig_transdc_resp-reg_receiver"/>
</dbReference>
<dbReference type="InterPro" id="IPR011006">
    <property type="entry name" value="CheY-like_superfamily"/>
</dbReference>
<dbReference type="Pfam" id="PF12833">
    <property type="entry name" value="HTH_18"/>
    <property type="match status" value="1"/>
</dbReference>